<evidence type="ECO:0000256" key="3">
    <source>
        <dbReference type="ARBA" id="ARBA00022475"/>
    </source>
</evidence>
<evidence type="ECO:0000256" key="5">
    <source>
        <dbReference type="ARBA" id="ARBA00022989"/>
    </source>
</evidence>
<dbReference type="Proteomes" id="UP001519342">
    <property type="component" value="Unassembled WGS sequence"/>
</dbReference>
<dbReference type="RefSeq" id="WP_209512015.1">
    <property type="nucleotide sequence ID" value="NZ_JAGGKS010000006.1"/>
</dbReference>
<gene>
    <name evidence="8" type="ORF">J2Z76_002142</name>
</gene>
<keyword evidence="5 7" id="KW-1133">Transmembrane helix</keyword>
<evidence type="ECO:0000256" key="6">
    <source>
        <dbReference type="ARBA" id="ARBA00023136"/>
    </source>
</evidence>
<feature type="transmembrane region" description="Helical" evidence="7">
    <location>
        <begin position="253"/>
        <end position="274"/>
    </location>
</feature>
<dbReference type="InterPro" id="IPR002528">
    <property type="entry name" value="MATE_fam"/>
</dbReference>
<evidence type="ECO:0000313" key="9">
    <source>
        <dbReference type="Proteomes" id="UP001519342"/>
    </source>
</evidence>
<feature type="transmembrane region" description="Helical" evidence="7">
    <location>
        <begin position="132"/>
        <end position="152"/>
    </location>
</feature>
<feature type="transmembrane region" description="Helical" evidence="7">
    <location>
        <begin position="286"/>
        <end position="303"/>
    </location>
</feature>
<evidence type="ECO:0000313" key="8">
    <source>
        <dbReference type="EMBL" id="MBP1926277.1"/>
    </source>
</evidence>
<dbReference type="PIRSF" id="PIRSF006603">
    <property type="entry name" value="DinF"/>
    <property type="match status" value="1"/>
</dbReference>
<accession>A0ABS4GFG6</accession>
<dbReference type="EMBL" id="JAGGKS010000006">
    <property type="protein sequence ID" value="MBP1926277.1"/>
    <property type="molecule type" value="Genomic_DNA"/>
</dbReference>
<sequence length="453" mass="50797">MNNLTKDKVFYKTLFFIALPVIIQHIISIGLNMIDTVMVSKLGEDAITAVGLGNRFYFIFSTICFGIFSGASIFIAQYWGVGDTKSIKKIFGIDLIIGTSLSIIFSIIVFLFPKQILRIFISDSYVIDLGAQYMKIIAFSYTFTSISFAFSFNSRAIHRLKVPTIINAVALSINTFINWVLITGNLGFPSYGVRGAAIATLISRTFEFLALLYFIYKDKEHPLAGTLKEFTSWNKNMLKSVLKTSLPVIMSEAAWSIGTSVYFVAYGLIGSYAIAVVQVSTNISDFFQAVFMGVGSASAVMIGNEIGKNNLDVTFDYSKKFIKITLALSIAFSILLFLLRGKIIDFFDLSTTTNYYLDKALIVFCLYFTPKMFTYMFICGILRAGGDTKFCMFLDIVTIWFIGVPLSFFAVLVLHLPVHLVMAVVFGEEILKLIIVLRRYVSKKWINNLIVDY</sequence>
<comment type="subcellular location">
    <subcellularLocation>
        <location evidence="1">Cell membrane</location>
        <topology evidence="1">Multi-pass membrane protein</topology>
    </subcellularLocation>
</comment>
<feature type="transmembrane region" description="Helical" evidence="7">
    <location>
        <begin position="390"/>
        <end position="412"/>
    </location>
</feature>
<keyword evidence="6 7" id="KW-0472">Membrane</keyword>
<keyword evidence="3" id="KW-1003">Cell membrane</keyword>
<evidence type="ECO:0000256" key="1">
    <source>
        <dbReference type="ARBA" id="ARBA00004651"/>
    </source>
</evidence>
<keyword evidence="4 7" id="KW-0812">Transmembrane</keyword>
<dbReference type="CDD" id="cd13134">
    <property type="entry name" value="MATE_like_8"/>
    <property type="match status" value="1"/>
</dbReference>
<feature type="transmembrane region" description="Helical" evidence="7">
    <location>
        <begin position="91"/>
        <end position="112"/>
    </location>
</feature>
<evidence type="ECO:0000256" key="2">
    <source>
        <dbReference type="ARBA" id="ARBA00022448"/>
    </source>
</evidence>
<keyword evidence="2" id="KW-0813">Transport</keyword>
<feature type="transmembrane region" description="Helical" evidence="7">
    <location>
        <begin position="194"/>
        <end position="216"/>
    </location>
</feature>
<dbReference type="InterPro" id="IPR047135">
    <property type="entry name" value="YsiQ"/>
</dbReference>
<evidence type="ECO:0000256" key="7">
    <source>
        <dbReference type="SAM" id="Phobius"/>
    </source>
</evidence>
<feature type="transmembrane region" description="Helical" evidence="7">
    <location>
        <begin position="418"/>
        <end position="437"/>
    </location>
</feature>
<comment type="caution">
    <text evidence="8">The sequence shown here is derived from an EMBL/GenBank/DDBJ whole genome shotgun (WGS) entry which is preliminary data.</text>
</comment>
<dbReference type="InterPro" id="IPR048279">
    <property type="entry name" value="MdtK-like"/>
</dbReference>
<reference evidence="8 9" key="1">
    <citation type="submission" date="2021-03" db="EMBL/GenBank/DDBJ databases">
        <title>Genomic Encyclopedia of Type Strains, Phase IV (KMG-IV): sequencing the most valuable type-strain genomes for metagenomic binning, comparative biology and taxonomic classification.</title>
        <authorList>
            <person name="Goeker M."/>
        </authorList>
    </citation>
    <scope>NUCLEOTIDE SEQUENCE [LARGE SCALE GENOMIC DNA]</scope>
    <source>
        <strain evidence="8 9">DSM 24004</strain>
    </source>
</reference>
<dbReference type="PANTHER" id="PTHR42925">
    <property type="entry name" value="MULTIDRUG AND TOXIN EFFLUX PROTEIN MATE FAMILY"/>
    <property type="match status" value="1"/>
</dbReference>
<dbReference type="PANTHER" id="PTHR42925:SF2">
    <property type="entry name" value="NA+ DRIVEN MULTIDRUG EFFLUX PUMP"/>
    <property type="match status" value="1"/>
</dbReference>
<feature type="transmembrane region" description="Helical" evidence="7">
    <location>
        <begin position="164"/>
        <end position="182"/>
    </location>
</feature>
<feature type="transmembrane region" description="Helical" evidence="7">
    <location>
        <begin position="9"/>
        <end position="34"/>
    </location>
</feature>
<organism evidence="8 9">
    <name type="scientific">Sedimentibacter acidaminivorans</name>
    <dbReference type="NCBI Taxonomy" id="913099"/>
    <lineage>
        <taxon>Bacteria</taxon>
        <taxon>Bacillati</taxon>
        <taxon>Bacillota</taxon>
        <taxon>Tissierellia</taxon>
        <taxon>Sedimentibacter</taxon>
    </lineage>
</organism>
<proteinExistence type="predicted"/>
<dbReference type="Pfam" id="PF01554">
    <property type="entry name" value="MatE"/>
    <property type="match status" value="2"/>
</dbReference>
<feature type="transmembrane region" description="Helical" evidence="7">
    <location>
        <begin position="360"/>
        <end position="378"/>
    </location>
</feature>
<keyword evidence="9" id="KW-1185">Reference proteome</keyword>
<feature type="transmembrane region" description="Helical" evidence="7">
    <location>
        <begin position="324"/>
        <end position="340"/>
    </location>
</feature>
<name>A0ABS4GFG6_9FIRM</name>
<evidence type="ECO:0000256" key="4">
    <source>
        <dbReference type="ARBA" id="ARBA00022692"/>
    </source>
</evidence>
<protein>
    <submittedName>
        <fullName evidence="8">MATE family efflux protein</fullName>
    </submittedName>
</protein>
<dbReference type="NCBIfam" id="TIGR00797">
    <property type="entry name" value="matE"/>
    <property type="match status" value="1"/>
</dbReference>
<feature type="transmembrane region" description="Helical" evidence="7">
    <location>
        <begin position="56"/>
        <end position="79"/>
    </location>
</feature>